<reference evidence="2 3" key="1">
    <citation type="submission" date="2019-08" db="EMBL/GenBank/DDBJ databases">
        <title>Whole genome of Aphis craccivora.</title>
        <authorList>
            <person name="Voronova N.V."/>
            <person name="Shulinski R.S."/>
            <person name="Bandarenka Y.V."/>
            <person name="Zhorov D.G."/>
            <person name="Warner D."/>
        </authorList>
    </citation>
    <scope>NUCLEOTIDE SEQUENCE [LARGE SCALE GENOMIC DNA]</scope>
    <source>
        <strain evidence="2">180601</strain>
        <tissue evidence="2">Whole Body</tissue>
    </source>
</reference>
<protein>
    <submittedName>
        <fullName evidence="2">Coiled-coil domain-containing protein AGAP005037-like</fullName>
    </submittedName>
</protein>
<dbReference type="Proteomes" id="UP000478052">
    <property type="component" value="Unassembled WGS sequence"/>
</dbReference>
<evidence type="ECO:0000256" key="1">
    <source>
        <dbReference type="SAM" id="MobiDB-lite"/>
    </source>
</evidence>
<keyword evidence="3" id="KW-1185">Reference proteome</keyword>
<accession>A0A6G0ZQC6</accession>
<gene>
    <name evidence="2" type="ORF">FWK35_00004079</name>
</gene>
<organism evidence="2 3">
    <name type="scientific">Aphis craccivora</name>
    <name type="common">Cowpea aphid</name>
    <dbReference type="NCBI Taxonomy" id="307492"/>
    <lineage>
        <taxon>Eukaryota</taxon>
        <taxon>Metazoa</taxon>
        <taxon>Ecdysozoa</taxon>
        <taxon>Arthropoda</taxon>
        <taxon>Hexapoda</taxon>
        <taxon>Insecta</taxon>
        <taxon>Pterygota</taxon>
        <taxon>Neoptera</taxon>
        <taxon>Paraneoptera</taxon>
        <taxon>Hemiptera</taxon>
        <taxon>Sternorrhyncha</taxon>
        <taxon>Aphidomorpha</taxon>
        <taxon>Aphidoidea</taxon>
        <taxon>Aphididae</taxon>
        <taxon>Aphidini</taxon>
        <taxon>Aphis</taxon>
        <taxon>Aphis</taxon>
    </lineage>
</organism>
<feature type="region of interest" description="Disordered" evidence="1">
    <location>
        <begin position="1"/>
        <end position="37"/>
    </location>
</feature>
<evidence type="ECO:0000313" key="2">
    <source>
        <dbReference type="EMBL" id="KAF0773370.1"/>
    </source>
</evidence>
<proteinExistence type="predicted"/>
<dbReference type="EMBL" id="VUJU01000069">
    <property type="protein sequence ID" value="KAF0773370.1"/>
    <property type="molecule type" value="Genomic_DNA"/>
</dbReference>
<dbReference type="AlphaFoldDB" id="A0A6G0ZQC6"/>
<name>A0A6G0ZQC6_APHCR</name>
<feature type="compositionally biased region" description="Basic and acidic residues" evidence="1">
    <location>
        <begin position="1"/>
        <end position="11"/>
    </location>
</feature>
<comment type="caution">
    <text evidence="2">The sequence shown here is derived from an EMBL/GenBank/DDBJ whole genome shotgun (WGS) entry which is preliminary data.</text>
</comment>
<evidence type="ECO:0000313" key="3">
    <source>
        <dbReference type="Proteomes" id="UP000478052"/>
    </source>
</evidence>
<sequence length="67" mass="7654">MLNRWKNKEKATGPGSSSTLPSKGSAKKKRKTGREGGKIINITRNIFKVKLFLKTVEKFLMNKQYIK</sequence>